<comment type="caution">
    <text evidence="2">The sequence shown here is derived from an EMBL/GenBank/DDBJ whole genome shotgun (WGS) entry which is preliminary data.</text>
</comment>
<dbReference type="EMBL" id="LAZR01029290">
    <property type="protein sequence ID" value="KKL60021.1"/>
    <property type="molecule type" value="Genomic_DNA"/>
</dbReference>
<accession>A0A0F9E1R5</accession>
<dbReference type="AlphaFoldDB" id="A0A0F9E1R5"/>
<keyword evidence="1" id="KW-0472">Membrane</keyword>
<sequence>MLGGLWNLIKGIFMGALTVAVIVFIVVSCVGIVMGDETIATRPARLGEQDRRITGYEAPIHMAEEHTHEIIQKVDSLVEFQCTETNLYLLAMLEYIARRIARNPDLGYIYKDAIVAIRESWCDD</sequence>
<evidence type="ECO:0000313" key="2">
    <source>
        <dbReference type="EMBL" id="KKL60021.1"/>
    </source>
</evidence>
<proteinExistence type="predicted"/>
<reference evidence="2" key="1">
    <citation type="journal article" date="2015" name="Nature">
        <title>Complex archaea that bridge the gap between prokaryotes and eukaryotes.</title>
        <authorList>
            <person name="Spang A."/>
            <person name="Saw J.H."/>
            <person name="Jorgensen S.L."/>
            <person name="Zaremba-Niedzwiedzka K."/>
            <person name="Martijn J."/>
            <person name="Lind A.E."/>
            <person name="van Eijk R."/>
            <person name="Schleper C."/>
            <person name="Guy L."/>
            <person name="Ettema T.J."/>
        </authorList>
    </citation>
    <scope>NUCLEOTIDE SEQUENCE</scope>
</reference>
<keyword evidence="1" id="KW-1133">Transmembrane helix</keyword>
<protein>
    <submittedName>
        <fullName evidence="2">Uncharacterized protein</fullName>
    </submittedName>
</protein>
<keyword evidence="1" id="KW-0812">Transmembrane</keyword>
<gene>
    <name evidence="2" type="ORF">LCGC14_2209510</name>
</gene>
<organism evidence="2">
    <name type="scientific">marine sediment metagenome</name>
    <dbReference type="NCBI Taxonomy" id="412755"/>
    <lineage>
        <taxon>unclassified sequences</taxon>
        <taxon>metagenomes</taxon>
        <taxon>ecological metagenomes</taxon>
    </lineage>
</organism>
<feature type="transmembrane region" description="Helical" evidence="1">
    <location>
        <begin position="12"/>
        <end position="35"/>
    </location>
</feature>
<evidence type="ECO:0000256" key="1">
    <source>
        <dbReference type="SAM" id="Phobius"/>
    </source>
</evidence>
<name>A0A0F9E1R5_9ZZZZ</name>